<evidence type="ECO:0000256" key="6">
    <source>
        <dbReference type="ARBA" id="ARBA00072504"/>
    </source>
</evidence>
<accession>A0A401NZQ4</accession>
<feature type="compositionally biased region" description="Acidic residues" evidence="8">
    <location>
        <begin position="245"/>
        <end position="257"/>
    </location>
</feature>
<dbReference type="InterPro" id="IPR003891">
    <property type="entry name" value="Initiation_fac_eIF4g_MI"/>
</dbReference>
<dbReference type="PANTHER" id="PTHR18034">
    <property type="entry name" value="CELL CYCLE CONTROL PROTEIN CWF22-RELATED"/>
    <property type="match status" value="1"/>
</dbReference>
<dbReference type="STRING" id="75743.A0A401NZQ4"/>
<comment type="similarity">
    <text evidence="2">Belongs to the CWC22 family.</text>
</comment>
<gene>
    <name evidence="10" type="ORF">scyTo_0011999</name>
</gene>
<reference evidence="10 11" key="1">
    <citation type="journal article" date="2018" name="Nat. Ecol. Evol.">
        <title>Shark genomes provide insights into elasmobranch evolution and the origin of vertebrates.</title>
        <authorList>
            <person name="Hara Y"/>
            <person name="Yamaguchi K"/>
            <person name="Onimaru K"/>
            <person name="Kadota M"/>
            <person name="Koyanagi M"/>
            <person name="Keeley SD"/>
            <person name="Tatsumi K"/>
            <person name="Tanaka K"/>
            <person name="Motone F"/>
            <person name="Kageyama Y"/>
            <person name="Nozu R"/>
            <person name="Adachi N"/>
            <person name="Nishimura O"/>
            <person name="Nakagawa R"/>
            <person name="Tanegashima C"/>
            <person name="Kiyatake I"/>
            <person name="Matsumoto R"/>
            <person name="Murakumo K"/>
            <person name="Nishida K"/>
            <person name="Terakita A"/>
            <person name="Kuratani S"/>
            <person name="Sato K"/>
            <person name="Hyodo S Kuraku.S."/>
        </authorList>
    </citation>
    <scope>NUCLEOTIDE SEQUENCE [LARGE SCALE GENOMIC DNA]</scope>
</reference>
<feature type="region of interest" description="Disordered" evidence="8">
    <location>
        <begin position="201"/>
        <end position="289"/>
    </location>
</feature>
<evidence type="ECO:0000313" key="10">
    <source>
        <dbReference type="EMBL" id="GCB66368.1"/>
    </source>
</evidence>
<dbReference type="OrthoDB" id="10260961at2759"/>
<keyword evidence="11" id="KW-1185">Reference proteome</keyword>
<proteinExistence type="inferred from homology"/>
<dbReference type="GO" id="GO:0042274">
    <property type="term" value="P:ribosomal small subunit biogenesis"/>
    <property type="evidence" value="ECO:0007669"/>
    <property type="project" value="TreeGrafter"/>
</dbReference>
<dbReference type="OMA" id="FMVDILN"/>
<dbReference type="PROSITE" id="PS51366">
    <property type="entry name" value="MI"/>
    <property type="match status" value="1"/>
</dbReference>
<protein>
    <recommendedName>
        <fullName evidence="6">Nucleolar MIF4G domain-containing protein 1</fullName>
    </recommendedName>
    <alternativeName>
        <fullName evidence="7">SGD1 homolog</fullName>
    </alternativeName>
</protein>
<dbReference type="PANTHER" id="PTHR18034:SF4">
    <property type="entry name" value="NUCLEOLAR MIF4G DOMAIN-CONTAINING PROTEIN 1"/>
    <property type="match status" value="1"/>
</dbReference>
<dbReference type="InterPro" id="IPR050781">
    <property type="entry name" value="CWC22_splicing_factor"/>
</dbReference>
<feature type="region of interest" description="Disordered" evidence="8">
    <location>
        <begin position="27"/>
        <end position="144"/>
    </location>
</feature>
<dbReference type="FunFam" id="1.25.40.180:FF:000032">
    <property type="entry name" value="Nucleolar MIF4G domain-containing protein 1"/>
    <property type="match status" value="1"/>
</dbReference>
<feature type="compositionally biased region" description="Acidic residues" evidence="8">
    <location>
        <begin position="201"/>
        <end position="212"/>
    </location>
</feature>
<comment type="subunit">
    <text evidence="5">May interact with EIF4A1, EIF4A2 and EIF4A3. Interacts with PPP1CA and PPP1CC.</text>
</comment>
<evidence type="ECO:0000313" key="11">
    <source>
        <dbReference type="Proteomes" id="UP000288216"/>
    </source>
</evidence>
<dbReference type="SUPFAM" id="SSF48371">
    <property type="entry name" value="ARM repeat"/>
    <property type="match status" value="1"/>
</dbReference>
<evidence type="ECO:0000256" key="2">
    <source>
        <dbReference type="ARBA" id="ARBA00006856"/>
    </source>
</evidence>
<dbReference type="InterPro" id="IPR003890">
    <property type="entry name" value="MIF4G-like_typ-3"/>
</dbReference>
<organism evidence="10 11">
    <name type="scientific">Scyliorhinus torazame</name>
    <name type="common">Cloudy catshark</name>
    <name type="synonym">Catulus torazame</name>
    <dbReference type="NCBI Taxonomy" id="75743"/>
    <lineage>
        <taxon>Eukaryota</taxon>
        <taxon>Metazoa</taxon>
        <taxon>Chordata</taxon>
        <taxon>Craniata</taxon>
        <taxon>Vertebrata</taxon>
        <taxon>Chondrichthyes</taxon>
        <taxon>Elasmobranchii</taxon>
        <taxon>Galeomorphii</taxon>
        <taxon>Galeoidea</taxon>
        <taxon>Carcharhiniformes</taxon>
        <taxon>Scyliorhinidae</taxon>
        <taxon>Scyliorhinus</taxon>
    </lineage>
</organism>
<dbReference type="Pfam" id="PF02854">
    <property type="entry name" value="MIF4G"/>
    <property type="match status" value="1"/>
</dbReference>
<dbReference type="Proteomes" id="UP000288216">
    <property type="component" value="Unassembled WGS sequence"/>
</dbReference>
<feature type="compositionally biased region" description="Acidic residues" evidence="8">
    <location>
        <begin position="223"/>
        <end position="233"/>
    </location>
</feature>
<feature type="compositionally biased region" description="Basic and acidic residues" evidence="8">
    <location>
        <begin position="274"/>
        <end position="284"/>
    </location>
</feature>
<dbReference type="SMART" id="SM00544">
    <property type="entry name" value="MA3"/>
    <property type="match status" value="1"/>
</dbReference>
<dbReference type="SMART" id="SM00543">
    <property type="entry name" value="MIF4G"/>
    <property type="match status" value="1"/>
</dbReference>
<name>A0A401NZQ4_SCYTO</name>
<comment type="subcellular location">
    <subcellularLocation>
        <location evidence="1">Nucleus</location>
        <location evidence="1">Nucleolus</location>
    </subcellularLocation>
</comment>
<keyword evidence="3" id="KW-0539">Nucleus</keyword>
<sequence>MKKRKGQRRGAGSLKQFQVAVERFVATAAAGGRPQDAGLGVRRVKSRKEMRKERRMQKKGRMRDYYQRKHLNRSPGIGEGVDSGVKPLPAEGGGNTGPGSLEEERKKEKAATARPPPARAAKGKGRSKQTRRMGLLEANEEEEREIQRLEKALGLNKRKNKSAMPQAFARDGLDYILGVIEPGAAGLSGLYESDDEMGAVEEEDLMNEEVDSDPGQTEHQEGSGEDTDSGQENEGDRACVMEMETSQDDDDDDDEEGASQPTGGNAGADCSNNHVHEEKKEETVSQKYIPPQLREMSETMDAKKKEELARLKKNVKGLLNRLSEPNMASISSQLEEFYMTNSRKDMNDTLTDVLLAACVTPALMPDRLMMEHVLLISILHHNVGIEVGGHVLEAIVKQFDEHSRSISETKECDNLINLIAHFYNFHVIQCVLVFDILKKLTSNFKEKDIALILLLLKQVGFTLRKDDAAALRDLIIEAQNKANNVGKQFQDQTRIRFMLETMLALKNNDMRKIPGYDPEPVEKLRKLQRSLIHNNRGDFLLRATLENLLTADQVGRWWIVGSSWSGVPMIDDTSTKKQQNIVGEVSGKIMELARKQRMNTDIRKNIFCVMMTSEDYLDAFEKLLRLGLKDQQEREIIHVLVHCCLQEKIFNPFYAFLVEKFCEYDRRFQMTFQFSMWDRFRELKSMTNVATTSLVRLLVHLLSKKVVSLSIFKVIEFSELDKPKVRFLRQILQKLLMETEPEELVAIFQRISGIPKLAMLREGLKLFITHFLLKNASSLGTSEQTNLLKERVEIAEKALQTKDTVLKF</sequence>
<evidence type="ECO:0000256" key="4">
    <source>
        <dbReference type="ARBA" id="ARBA00054269"/>
    </source>
</evidence>
<evidence type="ECO:0000256" key="7">
    <source>
        <dbReference type="ARBA" id="ARBA00075714"/>
    </source>
</evidence>
<comment type="function">
    <text evidence="4">Plays a role in targeting PPP1CA to the nucleolus.</text>
</comment>
<dbReference type="GO" id="GO:0005730">
    <property type="term" value="C:nucleolus"/>
    <property type="evidence" value="ECO:0007669"/>
    <property type="project" value="UniProtKB-SubCell"/>
</dbReference>
<feature type="compositionally biased region" description="Basic residues" evidence="8">
    <location>
        <begin position="121"/>
        <end position="131"/>
    </location>
</feature>
<dbReference type="EMBL" id="BFAA01005660">
    <property type="protein sequence ID" value="GCB66368.1"/>
    <property type="molecule type" value="Genomic_DNA"/>
</dbReference>
<dbReference type="Gene3D" id="1.25.40.180">
    <property type="match status" value="1"/>
</dbReference>
<evidence type="ECO:0000256" key="5">
    <source>
        <dbReference type="ARBA" id="ARBA00063784"/>
    </source>
</evidence>
<evidence type="ECO:0000259" key="9">
    <source>
        <dbReference type="PROSITE" id="PS51366"/>
    </source>
</evidence>
<feature type="compositionally biased region" description="Basic and acidic residues" evidence="8">
    <location>
        <begin position="102"/>
        <end position="111"/>
    </location>
</feature>
<dbReference type="Pfam" id="PF02847">
    <property type="entry name" value="MA3"/>
    <property type="match status" value="1"/>
</dbReference>
<evidence type="ECO:0000256" key="8">
    <source>
        <dbReference type="SAM" id="MobiDB-lite"/>
    </source>
</evidence>
<evidence type="ECO:0000256" key="1">
    <source>
        <dbReference type="ARBA" id="ARBA00004604"/>
    </source>
</evidence>
<evidence type="ECO:0000256" key="3">
    <source>
        <dbReference type="ARBA" id="ARBA00023242"/>
    </source>
</evidence>
<feature type="domain" description="MI" evidence="9">
    <location>
        <begin position="601"/>
        <end position="717"/>
    </location>
</feature>
<comment type="caution">
    <text evidence="10">The sequence shown here is derived from an EMBL/GenBank/DDBJ whole genome shotgun (WGS) entry which is preliminary data.</text>
</comment>
<dbReference type="AlphaFoldDB" id="A0A401NZQ4"/>
<feature type="compositionally biased region" description="Basic residues" evidence="8">
    <location>
        <begin position="42"/>
        <end position="61"/>
    </location>
</feature>
<dbReference type="GO" id="GO:0003723">
    <property type="term" value="F:RNA binding"/>
    <property type="evidence" value="ECO:0007669"/>
    <property type="project" value="InterPro"/>
</dbReference>
<dbReference type="InterPro" id="IPR016024">
    <property type="entry name" value="ARM-type_fold"/>
</dbReference>